<protein>
    <recommendedName>
        <fullName evidence="4">Leader peptidase (Prepilin peptidase)/N-methyltransferase</fullName>
    </recommendedName>
</protein>
<gene>
    <name evidence="2" type="ORF">Cci01nite_34230</name>
</gene>
<organism evidence="2 3">
    <name type="scientific">Catellatospora citrea</name>
    <dbReference type="NCBI Taxonomy" id="53366"/>
    <lineage>
        <taxon>Bacteria</taxon>
        <taxon>Bacillati</taxon>
        <taxon>Actinomycetota</taxon>
        <taxon>Actinomycetes</taxon>
        <taxon>Micromonosporales</taxon>
        <taxon>Micromonosporaceae</taxon>
        <taxon>Catellatospora</taxon>
    </lineage>
</organism>
<dbReference type="EMBL" id="BONH01000015">
    <property type="protein sequence ID" value="GIF98329.1"/>
    <property type="molecule type" value="Genomic_DNA"/>
</dbReference>
<comment type="caution">
    <text evidence="2">The sequence shown here is derived from an EMBL/GenBank/DDBJ whole genome shotgun (WGS) entry which is preliminary data.</text>
</comment>
<accession>A0A8J3KM15</accession>
<dbReference type="Proteomes" id="UP000659904">
    <property type="component" value="Unassembled WGS sequence"/>
</dbReference>
<name>A0A8J3KM15_9ACTN</name>
<keyword evidence="3" id="KW-1185">Reference proteome</keyword>
<keyword evidence="1" id="KW-0812">Transmembrane</keyword>
<sequence>MTTAAAPNCPGARAMLPALTVAPLLRAVAVHAVRDDQPWRTACRCGRALWPDAVGPSGRCAGCGQQPGAPPYNVEAAVLLAAGLIVSGSTGWVLAADTWWAARLAVLAFADLAVLRLPHRLTAATTAGLLGLLAATGNANAWWRTVTARLVLVALLAVLAFASGGQLGWADVAIAVPVAAALGWHSWSAVYAGTLLGLGAAALTAIILRRTGHLTGTCPSASS</sequence>
<dbReference type="RefSeq" id="WP_120316828.1">
    <property type="nucleotide sequence ID" value="NZ_BONH01000015.1"/>
</dbReference>
<keyword evidence="1" id="KW-1133">Transmembrane helix</keyword>
<keyword evidence="1" id="KW-0472">Membrane</keyword>
<feature type="transmembrane region" description="Helical" evidence="1">
    <location>
        <begin position="150"/>
        <end position="169"/>
    </location>
</feature>
<reference evidence="2 3" key="1">
    <citation type="submission" date="2021-01" db="EMBL/GenBank/DDBJ databases">
        <title>Whole genome shotgun sequence of Catellatospora citrea NBRC 14495.</title>
        <authorList>
            <person name="Komaki H."/>
            <person name="Tamura T."/>
        </authorList>
    </citation>
    <scope>NUCLEOTIDE SEQUENCE [LARGE SCALE GENOMIC DNA]</scope>
    <source>
        <strain evidence="2 3">NBRC 14495</strain>
    </source>
</reference>
<evidence type="ECO:0008006" key="4">
    <source>
        <dbReference type="Google" id="ProtNLM"/>
    </source>
</evidence>
<feature type="transmembrane region" description="Helical" evidence="1">
    <location>
        <begin position="189"/>
        <end position="208"/>
    </location>
</feature>
<feature type="transmembrane region" description="Helical" evidence="1">
    <location>
        <begin position="123"/>
        <end position="143"/>
    </location>
</feature>
<proteinExistence type="predicted"/>
<dbReference type="AlphaFoldDB" id="A0A8J3KM15"/>
<feature type="transmembrane region" description="Helical" evidence="1">
    <location>
        <begin position="76"/>
        <end position="95"/>
    </location>
</feature>
<evidence type="ECO:0000313" key="3">
    <source>
        <dbReference type="Proteomes" id="UP000659904"/>
    </source>
</evidence>
<evidence type="ECO:0000313" key="2">
    <source>
        <dbReference type="EMBL" id="GIF98329.1"/>
    </source>
</evidence>
<evidence type="ECO:0000256" key="1">
    <source>
        <dbReference type="SAM" id="Phobius"/>
    </source>
</evidence>